<feature type="transmembrane region" description="Helical" evidence="9">
    <location>
        <begin position="384"/>
        <end position="404"/>
    </location>
</feature>
<feature type="transmembrane region" description="Helical" evidence="9">
    <location>
        <begin position="125"/>
        <end position="143"/>
    </location>
</feature>
<dbReference type="MEROPS" id="A22.008"/>
<feature type="transmembrane region" description="Helical" evidence="9">
    <location>
        <begin position="287"/>
        <end position="308"/>
    </location>
</feature>
<evidence type="ECO:0000256" key="2">
    <source>
        <dbReference type="ARBA" id="ARBA00006859"/>
    </source>
</evidence>
<dbReference type="AlphaFoldDB" id="U7PWW8"/>
<feature type="transmembrane region" description="Helical" evidence="9">
    <location>
        <begin position="59"/>
        <end position="78"/>
    </location>
</feature>
<evidence type="ECO:0008006" key="12">
    <source>
        <dbReference type="Google" id="ProtNLM"/>
    </source>
</evidence>
<feature type="region of interest" description="Disordered" evidence="8">
    <location>
        <begin position="85"/>
        <end position="113"/>
    </location>
</feature>
<dbReference type="GO" id="GO:0006465">
    <property type="term" value="P:signal peptide processing"/>
    <property type="evidence" value="ECO:0007669"/>
    <property type="project" value="TreeGrafter"/>
</dbReference>
<evidence type="ECO:0000256" key="9">
    <source>
        <dbReference type="SAM" id="Phobius"/>
    </source>
</evidence>
<comment type="subcellular location">
    <subcellularLocation>
        <location evidence="1">Endoplasmic reticulum membrane</location>
        <topology evidence="1">Multi-pass membrane protein</topology>
    </subcellularLocation>
</comment>
<evidence type="ECO:0000256" key="4">
    <source>
        <dbReference type="ARBA" id="ARBA00022801"/>
    </source>
</evidence>
<dbReference type="Pfam" id="PF04258">
    <property type="entry name" value="Peptidase_A22B"/>
    <property type="match status" value="1"/>
</dbReference>
<reference evidence="11" key="1">
    <citation type="journal article" date="2014" name="Genome Announc.">
        <title>Genome sequence of the pathogenic fungus Sporothrix schenckii (ATCC 58251).</title>
        <authorList>
            <person name="Cuomo C.A."/>
            <person name="Rodriguez-Del Valle N."/>
            <person name="Perez-Sanchez L."/>
            <person name="Abouelleil A."/>
            <person name="Goldberg J."/>
            <person name="Young S."/>
            <person name="Zeng Q."/>
            <person name="Birren B.W."/>
        </authorList>
    </citation>
    <scope>NUCLEOTIDE SEQUENCE [LARGE SCALE GENOMIC DNA]</scope>
    <source>
        <strain evidence="11">ATCC 58251 / de Perez 2211183</strain>
    </source>
</reference>
<feature type="region of interest" description="Disordered" evidence="8">
    <location>
        <begin position="555"/>
        <end position="600"/>
    </location>
</feature>
<evidence type="ECO:0000256" key="8">
    <source>
        <dbReference type="SAM" id="MobiDB-lite"/>
    </source>
</evidence>
<protein>
    <recommendedName>
        <fullName evidence="12">Signal peptide peptidase</fullName>
    </recommendedName>
</protein>
<sequence>MDELALNGTLAGDALANITANITDNLAASNMTPMAAARAAFSLSDPSTFAQLLYAYRHMFIMEARILGLALGVIYLGAHASLSRPHSAAPRDDESDKADGDGKGTTKKRKRTADVAKESIQLKDALLMPFFAAAALIGFYYLIQYMQDPALLNRILRAYTSLIAVASVGAFLGGGLSLASSLVFPNVWTSRRDGHLHRVDGSKRAQWVQKATASDAPRAANDTSAWELDPSRTTPFPDMLAAPISWLPASSAARVTSASWAFRRLVRESWSIHMSLRGVGEEEIEGLTIHALIGMALAGLTAYLYYFVGLFPSLLNNIMGLGMSYLSLQLVSGTSFAIGSTVLIGLFVYDVVMVFYTPFMVAVATQVDAPIKIVAGSGPQTGMLGLGDIVVPGIYMCLCLRYDLYRHYARQIKHVDTTLTAEVANLATDEDKATTTKTTTATREVKPQYIDPQGRWGDRLWTSGAATAVTTAGLAAARFSKPYFYASMVAYVIGLMAAMAAMLITRKGQPALFYLVPALLVATWGRAAVTGDLKGMWAYTEDDSQDTKDVVVEVDADGKPIKADETKDEKKDKKTDGKDDQKKKKENENENDNETGRDIFVFAIRAPPESDFFEMDI</sequence>
<feature type="compositionally biased region" description="Basic and acidic residues" evidence="8">
    <location>
        <begin position="89"/>
        <end position="104"/>
    </location>
</feature>
<dbReference type="GO" id="GO:0098554">
    <property type="term" value="C:cytoplasmic side of endoplasmic reticulum membrane"/>
    <property type="evidence" value="ECO:0007669"/>
    <property type="project" value="TreeGrafter"/>
</dbReference>
<dbReference type="HOGENOM" id="CLU_023799_1_1_1"/>
<evidence type="ECO:0000256" key="7">
    <source>
        <dbReference type="ARBA" id="ARBA00023136"/>
    </source>
</evidence>
<keyword evidence="5" id="KW-0256">Endoplasmic reticulum</keyword>
<comment type="similarity">
    <text evidence="2">Belongs to the peptidase A22B family.</text>
</comment>
<dbReference type="EMBL" id="KI440844">
    <property type="protein sequence ID" value="ERT00093.1"/>
    <property type="molecule type" value="Genomic_DNA"/>
</dbReference>
<feature type="transmembrane region" description="Helical" evidence="9">
    <location>
        <begin position="163"/>
        <end position="188"/>
    </location>
</feature>
<evidence type="ECO:0000256" key="5">
    <source>
        <dbReference type="ARBA" id="ARBA00022824"/>
    </source>
</evidence>
<dbReference type="eggNOG" id="KOG2443">
    <property type="taxonomic scope" value="Eukaryota"/>
</dbReference>
<evidence type="ECO:0000256" key="1">
    <source>
        <dbReference type="ARBA" id="ARBA00004477"/>
    </source>
</evidence>
<dbReference type="STRING" id="1391915.U7PWW8"/>
<dbReference type="GO" id="GO:0042500">
    <property type="term" value="F:aspartic endopeptidase activity, intramembrane cleaving"/>
    <property type="evidence" value="ECO:0007669"/>
    <property type="project" value="InterPro"/>
</dbReference>
<dbReference type="SMART" id="SM00730">
    <property type="entry name" value="PSN"/>
    <property type="match status" value="1"/>
</dbReference>
<organism evidence="10 11">
    <name type="scientific">Sporothrix schenckii (strain ATCC 58251 / de Perez 2211183)</name>
    <name type="common">Rose-picker's disease fungus</name>
    <dbReference type="NCBI Taxonomy" id="1391915"/>
    <lineage>
        <taxon>Eukaryota</taxon>
        <taxon>Fungi</taxon>
        <taxon>Dikarya</taxon>
        <taxon>Ascomycota</taxon>
        <taxon>Pezizomycotina</taxon>
        <taxon>Sordariomycetes</taxon>
        <taxon>Sordariomycetidae</taxon>
        <taxon>Ophiostomatales</taxon>
        <taxon>Ophiostomataceae</taxon>
        <taxon>Sporothrix</taxon>
    </lineage>
</organism>
<dbReference type="GO" id="GO:0033619">
    <property type="term" value="P:membrane protein proteolysis"/>
    <property type="evidence" value="ECO:0007669"/>
    <property type="project" value="TreeGrafter"/>
</dbReference>
<feature type="compositionally biased region" description="Basic and acidic residues" evidence="8">
    <location>
        <begin position="555"/>
        <end position="588"/>
    </location>
</feature>
<keyword evidence="4" id="KW-0378">Hydrolase</keyword>
<gene>
    <name evidence="10" type="ORF">HMPREF1624_03462</name>
</gene>
<evidence type="ECO:0000313" key="10">
    <source>
        <dbReference type="EMBL" id="ERT00093.1"/>
    </source>
</evidence>
<dbReference type="GO" id="GO:0098553">
    <property type="term" value="C:lumenal side of endoplasmic reticulum membrane"/>
    <property type="evidence" value="ECO:0007669"/>
    <property type="project" value="TreeGrafter"/>
</dbReference>
<feature type="transmembrane region" description="Helical" evidence="9">
    <location>
        <begin position="511"/>
        <end position="529"/>
    </location>
</feature>
<evidence type="ECO:0000313" key="11">
    <source>
        <dbReference type="Proteomes" id="UP000018087"/>
    </source>
</evidence>
<evidence type="ECO:0000256" key="6">
    <source>
        <dbReference type="ARBA" id="ARBA00022989"/>
    </source>
</evidence>
<name>U7PWW8_SPOS1</name>
<dbReference type="OrthoDB" id="29661at2759"/>
<dbReference type="InterPro" id="IPR006639">
    <property type="entry name" value="Preselin/SPP"/>
</dbReference>
<keyword evidence="3 9" id="KW-0812">Transmembrane</keyword>
<keyword evidence="7 9" id="KW-0472">Membrane</keyword>
<evidence type="ECO:0000256" key="3">
    <source>
        <dbReference type="ARBA" id="ARBA00022692"/>
    </source>
</evidence>
<dbReference type="Proteomes" id="UP000018087">
    <property type="component" value="Unassembled WGS sequence"/>
</dbReference>
<dbReference type="InterPro" id="IPR007369">
    <property type="entry name" value="Peptidase_A22B_SPP"/>
</dbReference>
<accession>U7PWW8</accession>
<keyword evidence="6 9" id="KW-1133">Transmembrane helix</keyword>
<dbReference type="PANTHER" id="PTHR12174">
    <property type="entry name" value="SIGNAL PEPTIDE PEPTIDASE"/>
    <property type="match status" value="1"/>
</dbReference>
<feature type="transmembrane region" description="Helical" evidence="9">
    <location>
        <begin position="343"/>
        <end position="364"/>
    </location>
</feature>
<keyword evidence="11" id="KW-1185">Reference proteome</keyword>
<feature type="transmembrane region" description="Helical" evidence="9">
    <location>
        <begin position="483"/>
        <end position="505"/>
    </location>
</feature>
<proteinExistence type="inferred from homology"/>
<feature type="transmembrane region" description="Helical" evidence="9">
    <location>
        <begin position="314"/>
        <end position="331"/>
    </location>
</feature>
<dbReference type="PANTHER" id="PTHR12174:SF23">
    <property type="entry name" value="MINOR HISTOCOMPATIBILITY ANTIGEN H13"/>
    <property type="match status" value="1"/>
</dbReference>